<dbReference type="Gene3D" id="1.10.3430.10">
    <property type="entry name" value="Ammonium transporter AmtB like domains"/>
    <property type="match status" value="1"/>
</dbReference>
<feature type="transmembrane region" description="Helical" evidence="8">
    <location>
        <begin position="191"/>
        <end position="209"/>
    </location>
</feature>
<dbReference type="PANTHER" id="PTHR10464:SF4">
    <property type="entry name" value="UREA TRANSPORTER"/>
    <property type="match status" value="1"/>
</dbReference>
<dbReference type="Proteomes" id="UP000029614">
    <property type="component" value="Unassembled WGS sequence"/>
</dbReference>
<keyword evidence="6 8" id="KW-0472">Membrane</keyword>
<feature type="transmembrane region" description="Helical" evidence="8">
    <location>
        <begin position="93"/>
        <end position="109"/>
    </location>
</feature>
<comment type="subcellular location">
    <subcellularLocation>
        <location evidence="1">Cell membrane</location>
        <topology evidence="1">Multi-pass membrane protein</topology>
    </subcellularLocation>
</comment>
<sequence>MRLNDVISAIFRGVGQVMFQNNILSGILMLVGIGFNSILMCLFALLGTIVSTLTAIFLKYNSNNIKNGLYGFNGTLIGIAVPCFMSINIWSILLMIIASIVTTLIVYVFEKQKKLPTLTAPFVIITWLMLLISYAFPILQQSKIEHTISKEPLLLLQALSLNFGQIMLQGKSLFTGLLFFLAILVNSRKMAIEFFLAGLLSLIVCWLPFVETHSINNGMYGYNVVLTVLAIANILNTKTHIYIKVLVGFILSLVIQFVGLKLGFITLTAPFVISVWIVALYNTFFDSKK</sequence>
<dbReference type="InterPro" id="IPR004937">
    <property type="entry name" value="Urea_transporter"/>
</dbReference>
<reference evidence="9 10" key="1">
    <citation type="submission" date="2014-07" db="EMBL/GenBank/DDBJ databases">
        <authorList>
            <person name="McCorrison J."/>
            <person name="Sanka R."/>
            <person name="Torralba M."/>
            <person name="Gillis M."/>
            <person name="Haft D.H."/>
            <person name="Methe B."/>
            <person name="Sutton G."/>
            <person name="Nelson K.E."/>
        </authorList>
    </citation>
    <scope>NUCLEOTIDE SEQUENCE [LARGE SCALE GENOMIC DNA]</scope>
    <source>
        <strain evidence="9 10">DNF00058</strain>
    </source>
</reference>
<evidence type="ECO:0000256" key="6">
    <source>
        <dbReference type="ARBA" id="ARBA00023136"/>
    </source>
</evidence>
<evidence type="ECO:0000256" key="8">
    <source>
        <dbReference type="SAM" id="Phobius"/>
    </source>
</evidence>
<dbReference type="PIRSF" id="PIRSF016502">
    <property type="entry name" value="Urea_transporter"/>
    <property type="match status" value="1"/>
</dbReference>
<dbReference type="GO" id="GO:0015204">
    <property type="term" value="F:urea transmembrane transporter activity"/>
    <property type="evidence" value="ECO:0007669"/>
    <property type="project" value="InterPro"/>
</dbReference>
<proteinExistence type="inferred from homology"/>
<feature type="transmembrane region" description="Helical" evidence="8">
    <location>
        <begin position="215"/>
        <end position="234"/>
    </location>
</feature>
<dbReference type="InterPro" id="IPR029020">
    <property type="entry name" value="Ammonium/urea_transptr"/>
</dbReference>
<feature type="transmembrane region" description="Helical" evidence="8">
    <location>
        <begin position="27"/>
        <end position="57"/>
    </location>
</feature>
<evidence type="ECO:0000313" key="10">
    <source>
        <dbReference type="Proteomes" id="UP000029614"/>
    </source>
</evidence>
<evidence type="ECO:0000256" key="2">
    <source>
        <dbReference type="ARBA" id="ARBA00005914"/>
    </source>
</evidence>
<dbReference type="Pfam" id="PF03253">
    <property type="entry name" value="UT"/>
    <property type="match status" value="1"/>
</dbReference>
<evidence type="ECO:0000313" key="9">
    <source>
        <dbReference type="EMBL" id="KGF51366.1"/>
    </source>
</evidence>
<dbReference type="AlphaFoldDB" id="A0A096AXF3"/>
<dbReference type="RefSeq" id="WP_036856249.1">
    <property type="nucleotide sequence ID" value="NZ_JRNU01000039.1"/>
</dbReference>
<dbReference type="PANTHER" id="PTHR10464">
    <property type="entry name" value="UREA TRANSPORTER"/>
    <property type="match status" value="1"/>
</dbReference>
<accession>A0A096AXF3</accession>
<evidence type="ECO:0000256" key="7">
    <source>
        <dbReference type="PIRSR" id="PIRSR016502-1"/>
    </source>
</evidence>
<evidence type="ECO:0000256" key="3">
    <source>
        <dbReference type="ARBA" id="ARBA00022475"/>
    </source>
</evidence>
<keyword evidence="10" id="KW-1185">Reference proteome</keyword>
<keyword evidence="5 8" id="KW-1133">Transmembrane helix</keyword>
<dbReference type="GO" id="GO:0005886">
    <property type="term" value="C:plasma membrane"/>
    <property type="evidence" value="ECO:0007669"/>
    <property type="project" value="UniProtKB-SubCell"/>
</dbReference>
<dbReference type="EMBL" id="JRNU01000039">
    <property type="protein sequence ID" value="KGF51366.1"/>
    <property type="molecule type" value="Genomic_DNA"/>
</dbReference>
<organism evidence="9 10">
    <name type="scientific">Prevotella amnii DNF00058</name>
    <dbReference type="NCBI Taxonomy" id="1401066"/>
    <lineage>
        <taxon>Bacteria</taxon>
        <taxon>Pseudomonadati</taxon>
        <taxon>Bacteroidota</taxon>
        <taxon>Bacteroidia</taxon>
        <taxon>Bacteroidales</taxon>
        <taxon>Prevotellaceae</taxon>
        <taxon>Prevotella</taxon>
    </lineage>
</organism>
<evidence type="ECO:0000256" key="1">
    <source>
        <dbReference type="ARBA" id="ARBA00004651"/>
    </source>
</evidence>
<feature type="site" description="Important for channel permeability" evidence="7">
    <location>
        <position position="268"/>
    </location>
</feature>
<name>A0A096AXF3_9BACT</name>
<feature type="transmembrane region" description="Helical" evidence="8">
    <location>
        <begin position="121"/>
        <end position="139"/>
    </location>
</feature>
<comment type="caution">
    <text evidence="9">The sequence shown here is derived from an EMBL/GenBank/DDBJ whole genome shotgun (WGS) entry which is preliminary data.</text>
</comment>
<keyword evidence="3" id="KW-1003">Cell membrane</keyword>
<comment type="similarity">
    <text evidence="2">Belongs to the urea transporter family.</text>
</comment>
<keyword evidence="4 8" id="KW-0812">Transmembrane</keyword>
<protein>
    <submittedName>
        <fullName evidence="9">Urea transporter</fullName>
    </submittedName>
</protein>
<feature type="transmembrane region" description="Helical" evidence="8">
    <location>
        <begin position="241"/>
        <end position="258"/>
    </location>
</feature>
<evidence type="ECO:0000256" key="5">
    <source>
        <dbReference type="ARBA" id="ARBA00022989"/>
    </source>
</evidence>
<gene>
    <name evidence="9" type="ORF">HMPREF9302_07575</name>
</gene>
<feature type="transmembrane region" description="Helical" evidence="8">
    <location>
        <begin position="264"/>
        <end position="284"/>
    </location>
</feature>
<feature type="transmembrane region" description="Helical" evidence="8">
    <location>
        <begin position="159"/>
        <end position="184"/>
    </location>
</feature>
<evidence type="ECO:0000256" key="4">
    <source>
        <dbReference type="ARBA" id="ARBA00022692"/>
    </source>
</evidence>
<dbReference type="OrthoDB" id="279428at2"/>